<feature type="domain" description="Core" evidence="4">
    <location>
        <begin position="457"/>
        <end position="539"/>
    </location>
</feature>
<organism evidence="5 6">
    <name type="scientific">Pinctada imbricata</name>
    <name type="common">Atlantic pearl-oyster</name>
    <name type="synonym">Pinctada martensii</name>
    <dbReference type="NCBI Taxonomy" id="66713"/>
    <lineage>
        <taxon>Eukaryota</taxon>
        <taxon>Metazoa</taxon>
        <taxon>Spiralia</taxon>
        <taxon>Lophotrochozoa</taxon>
        <taxon>Mollusca</taxon>
        <taxon>Bivalvia</taxon>
        <taxon>Autobranchia</taxon>
        <taxon>Pteriomorphia</taxon>
        <taxon>Pterioida</taxon>
        <taxon>Pterioidea</taxon>
        <taxon>Pteriidae</taxon>
        <taxon>Pinctada</taxon>
    </lineage>
</organism>
<dbReference type="PANTHER" id="PTHR10072">
    <property type="entry name" value="IRON-SULFUR CLUSTER ASSEMBLY PROTEIN"/>
    <property type="match status" value="1"/>
</dbReference>
<dbReference type="FunFam" id="2.60.300.12:FF:000001">
    <property type="entry name" value="Iron-binding protein IscA"/>
    <property type="match status" value="1"/>
</dbReference>
<keyword evidence="6" id="KW-1185">Reference proteome</keyword>
<dbReference type="NCBIfam" id="TIGR00049">
    <property type="entry name" value="iron-sulfur cluster assembly accessory protein"/>
    <property type="match status" value="1"/>
</dbReference>
<gene>
    <name evidence="5" type="ORF">FSP39_024787</name>
</gene>
<sequence>MAQRYIMAMDYADMNARIILQKHAKKRPLGEIESRHRYTPAQPVLSCRTVDIDISGTRTYRPKSTTDIIQEQHKLIHNLYTKSRIYRIFRKRHFLYRIKHVASHRAKDRLEMSIHTHSQSIFRPVLLHRAFSGFSFLTGRAKSAPAKKYFLLKDDSDRDLQETSRSTRELTNKIHKQWKPENHDLNQGTFVRGKQDPTPSLDTWLTFGGAQADETPGGIIDAFAQLRENTEYYSIESGVGSRIAQQLQKGDKVRVGINGRVQSGDLKVRQWRRNASEEITGEEKVGERMEKVLVPLCWDDQVSSAKILSPRSQPDNKPKPSLCETHPVIFQKEEEDKGRPRLASRGSNGYKVKQRPKSRTGIDGQETDNQIVVLSIDQMSNEEDDKLQSLTIDDVLKHSINARPSVTSEPDSAEKELERKRMRKIVVLIYRLILHQINLTCYASSSKISMTESHVSGNSVGLKIGVKTRGCNGLTYTMEYAKEKGKFDEEVLQDGVRIFIDSKAQLTLLGTEMDYSSDMLTSEFIFNNPNIKGTCGCGESFSV</sequence>
<comment type="similarity">
    <text evidence="1">Belongs to the HesB/IscA family.</text>
</comment>
<comment type="caution">
    <text evidence="5">The sequence shown here is derived from an EMBL/GenBank/DDBJ whole genome shotgun (WGS) entry which is preliminary data.</text>
</comment>
<dbReference type="EMBL" id="VSWD01000010">
    <property type="protein sequence ID" value="KAK3092055.1"/>
    <property type="molecule type" value="Genomic_DNA"/>
</dbReference>
<dbReference type="InterPro" id="IPR050322">
    <property type="entry name" value="Fe-S_cluster_asmbl/transfer"/>
</dbReference>
<dbReference type="Gene3D" id="2.60.300.12">
    <property type="entry name" value="HesB-like domain"/>
    <property type="match status" value="1"/>
</dbReference>
<dbReference type="Pfam" id="PF01521">
    <property type="entry name" value="Fe-S_biosyn"/>
    <property type="match status" value="1"/>
</dbReference>
<dbReference type="InterPro" id="IPR016092">
    <property type="entry name" value="ATAP"/>
</dbReference>
<evidence type="ECO:0000256" key="2">
    <source>
        <dbReference type="ARBA" id="ARBA00039743"/>
    </source>
</evidence>
<dbReference type="Proteomes" id="UP001186944">
    <property type="component" value="Unassembled WGS sequence"/>
</dbReference>
<accession>A0AA88Y1L8</accession>
<evidence type="ECO:0000256" key="3">
    <source>
        <dbReference type="SAM" id="MobiDB-lite"/>
    </source>
</evidence>
<feature type="region of interest" description="Disordered" evidence="3">
    <location>
        <begin position="307"/>
        <end position="366"/>
    </location>
</feature>
<evidence type="ECO:0000256" key="1">
    <source>
        <dbReference type="ARBA" id="ARBA00006718"/>
    </source>
</evidence>
<dbReference type="PANTHER" id="PTHR10072:SF41">
    <property type="entry name" value="IRON-SULFUR CLUSTER ASSEMBLY 1 HOMOLOG, MITOCHONDRIAL"/>
    <property type="match status" value="1"/>
</dbReference>
<dbReference type="GO" id="GO:0051537">
    <property type="term" value="F:2 iron, 2 sulfur cluster binding"/>
    <property type="evidence" value="ECO:0007669"/>
    <property type="project" value="TreeGrafter"/>
</dbReference>
<dbReference type="PROSITE" id="PS01152">
    <property type="entry name" value="HESB"/>
    <property type="match status" value="1"/>
</dbReference>
<dbReference type="InterPro" id="IPR000361">
    <property type="entry name" value="ATAP_core_dom"/>
</dbReference>
<dbReference type="InterPro" id="IPR017870">
    <property type="entry name" value="FeS_cluster_insertion_CS"/>
</dbReference>
<dbReference type="AlphaFoldDB" id="A0AA88Y1L8"/>
<protein>
    <recommendedName>
        <fullName evidence="2">Iron-sulfur cluster assembly 1 homolog, mitochondrial</fullName>
    </recommendedName>
</protein>
<dbReference type="SUPFAM" id="SSF89360">
    <property type="entry name" value="HesB-like domain"/>
    <property type="match status" value="1"/>
</dbReference>
<evidence type="ECO:0000313" key="6">
    <source>
        <dbReference type="Proteomes" id="UP001186944"/>
    </source>
</evidence>
<dbReference type="GO" id="GO:0005739">
    <property type="term" value="C:mitochondrion"/>
    <property type="evidence" value="ECO:0007669"/>
    <property type="project" value="TreeGrafter"/>
</dbReference>
<evidence type="ECO:0000259" key="4">
    <source>
        <dbReference type="Pfam" id="PF01521"/>
    </source>
</evidence>
<reference evidence="5" key="1">
    <citation type="submission" date="2019-08" db="EMBL/GenBank/DDBJ databases">
        <title>The improved chromosome-level genome for the pearl oyster Pinctada fucata martensii using PacBio sequencing and Hi-C.</title>
        <authorList>
            <person name="Zheng Z."/>
        </authorList>
    </citation>
    <scope>NUCLEOTIDE SEQUENCE</scope>
    <source>
        <strain evidence="5">ZZ-2019</strain>
        <tissue evidence="5">Adductor muscle</tissue>
    </source>
</reference>
<proteinExistence type="inferred from homology"/>
<dbReference type="InterPro" id="IPR035903">
    <property type="entry name" value="HesB-like_dom_sf"/>
</dbReference>
<name>A0AA88Y1L8_PINIB</name>
<dbReference type="GO" id="GO:0016226">
    <property type="term" value="P:iron-sulfur cluster assembly"/>
    <property type="evidence" value="ECO:0007669"/>
    <property type="project" value="InterPro"/>
</dbReference>
<evidence type="ECO:0000313" key="5">
    <source>
        <dbReference type="EMBL" id="KAK3092055.1"/>
    </source>
</evidence>